<organism evidence="1">
    <name type="scientific">marine sediment metagenome</name>
    <dbReference type="NCBI Taxonomy" id="412755"/>
    <lineage>
        <taxon>unclassified sequences</taxon>
        <taxon>metagenomes</taxon>
        <taxon>ecological metagenomes</taxon>
    </lineage>
</organism>
<proteinExistence type="predicted"/>
<comment type="caution">
    <text evidence="1">The sequence shown here is derived from an EMBL/GenBank/DDBJ whole genome shotgun (WGS) entry which is preliminary data.</text>
</comment>
<protein>
    <submittedName>
        <fullName evidence="1">Uncharacterized protein</fullName>
    </submittedName>
</protein>
<dbReference type="EMBL" id="LAZR01026115">
    <property type="protein sequence ID" value="KKL69753.1"/>
    <property type="molecule type" value="Genomic_DNA"/>
</dbReference>
<dbReference type="Gene3D" id="1.10.10.60">
    <property type="entry name" value="Homeodomain-like"/>
    <property type="match status" value="1"/>
</dbReference>
<name>A0A0F9E6Y6_9ZZZZ</name>
<dbReference type="AlphaFoldDB" id="A0A0F9E6Y6"/>
<gene>
    <name evidence="1" type="ORF">LCGC14_2111800</name>
</gene>
<sequence length="91" mass="10520">MAKESIDRKRCEAMVAASITDPVSQDGIDFCTKSCPYEYCVVLESPVTGKQIHYREKARLARELRKQRVSITDIAVRLNLSERNVRRYVKE</sequence>
<evidence type="ECO:0000313" key="1">
    <source>
        <dbReference type="EMBL" id="KKL69753.1"/>
    </source>
</evidence>
<accession>A0A0F9E6Y6</accession>
<reference evidence="1" key="1">
    <citation type="journal article" date="2015" name="Nature">
        <title>Complex archaea that bridge the gap between prokaryotes and eukaryotes.</title>
        <authorList>
            <person name="Spang A."/>
            <person name="Saw J.H."/>
            <person name="Jorgensen S.L."/>
            <person name="Zaremba-Niedzwiedzka K."/>
            <person name="Martijn J."/>
            <person name="Lind A.E."/>
            <person name="van Eijk R."/>
            <person name="Schleper C."/>
            <person name="Guy L."/>
            <person name="Ettema T.J."/>
        </authorList>
    </citation>
    <scope>NUCLEOTIDE SEQUENCE</scope>
</reference>